<dbReference type="AlphaFoldDB" id="F6H6X1"/>
<dbReference type="HOGENOM" id="CLU_3400226_0_0_1"/>
<organism evidence="1 2">
    <name type="scientific">Vitis vinifera</name>
    <name type="common">Grape</name>
    <dbReference type="NCBI Taxonomy" id="29760"/>
    <lineage>
        <taxon>Eukaryota</taxon>
        <taxon>Viridiplantae</taxon>
        <taxon>Streptophyta</taxon>
        <taxon>Embryophyta</taxon>
        <taxon>Tracheophyta</taxon>
        <taxon>Spermatophyta</taxon>
        <taxon>Magnoliopsida</taxon>
        <taxon>eudicotyledons</taxon>
        <taxon>Gunneridae</taxon>
        <taxon>Pentapetalae</taxon>
        <taxon>rosids</taxon>
        <taxon>Vitales</taxon>
        <taxon>Vitaceae</taxon>
        <taxon>Viteae</taxon>
        <taxon>Vitis</taxon>
    </lineage>
</organism>
<evidence type="ECO:0000313" key="1">
    <source>
        <dbReference type="EMBL" id="CCB47934.1"/>
    </source>
</evidence>
<reference evidence="2" key="1">
    <citation type="journal article" date="2007" name="Nature">
        <title>The grapevine genome sequence suggests ancestral hexaploidization in major angiosperm phyla.</title>
        <authorList>
            <consortium name="The French-Italian Public Consortium for Grapevine Genome Characterization."/>
            <person name="Jaillon O."/>
            <person name="Aury J.-M."/>
            <person name="Noel B."/>
            <person name="Policriti A."/>
            <person name="Clepet C."/>
            <person name="Casagrande A."/>
            <person name="Choisne N."/>
            <person name="Aubourg S."/>
            <person name="Vitulo N."/>
            <person name="Jubin C."/>
            <person name="Vezzi A."/>
            <person name="Legeai F."/>
            <person name="Hugueney P."/>
            <person name="Dasilva C."/>
            <person name="Horner D."/>
            <person name="Mica E."/>
            <person name="Jublot D."/>
            <person name="Poulain J."/>
            <person name="Bruyere C."/>
            <person name="Billault A."/>
            <person name="Segurens B."/>
            <person name="Gouyvenoux M."/>
            <person name="Ugarte E."/>
            <person name="Cattonaro F."/>
            <person name="Anthouard V."/>
            <person name="Vico V."/>
            <person name="Del Fabbro C."/>
            <person name="Alaux M."/>
            <person name="Di Gaspero G."/>
            <person name="Dumas V."/>
            <person name="Felice N."/>
            <person name="Paillard S."/>
            <person name="Juman I."/>
            <person name="Moroldo M."/>
            <person name="Scalabrin S."/>
            <person name="Canaguier A."/>
            <person name="Le Clainche I."/>
            <person name="Malacrida G."/>
            <person name="Durand E."/>
            <person name="Pesole G."/>
            <person name="Laucou V."/>
            <person name="Chatelet P."/>
            <person name="Merdinoglu D."/>
            <person name="Delledonne M."/>
            <person name="Pezzotti M."/>
            <person name="Lecharny A."/>
            <person name="Scarpelli C."/>
            <person name="Artiguenave F."/>
            <person name="Pe M.E."/>
            <person name="Valle G."/>
            <person name="Morgante M."/>
            <person name="Caboche M."/>
            <person name="Adam-Blondon A.-F."/>
            <person name="Weissenbach J."/>
            <person name="Quetier F."/>
            <person name="Wincker P."/>
        </authorList>
    </citation>
    <scope>NUCLEOTIDE SEQUENCE [LARGE SCALE GENOMIC DNA]</scope>
    <source>
        <strain evidence="2">cv. Pinot noir / PN40024</strain>
    </source>
</reference>
<accession>F6H6X1</accession>
<keyword evidence="2" id="KW-1185">Reference proteome</keyword>
<sequence>MDRSSNCSLAWEPGVSGEWEGTMARVVIVLH</sequence>
<protein>
    <submittedName>
        <fullName evidence="1">Uncharacterized protein</fullName>
    </submittedName>
</protein>
<dbReference type="InParanoid" id="F6H6X1"/>
<dbReference type="PaxDb" id="29760-VIT_05s0077g00090.t01"/>
<dbReference type="EMBL" id="FN595246">
    <property type="protein sequence ID" value="CCB47934.1"/>
    <property type="molecule type" value="Genomic_DNA"/>
</dbReference>
<gene>
    <name evidence="1" type="ordered locus">VIT_05s0077g00090</name>
</gene>
<evidence type="ECO:0000313" key="2">
    <source>
        <dbReference type="Proteomes" id="UP000009183"/>
    </source>
</evidence>
<name>F6H6X1_VITVI</name>
<dbReference type="Proteomes" id="UP000009183">
    <property type="component" value="Chromosome 5"/>
</dbReference>
<proteinExistence type="predicted"/>